<dbReference type="PANTHER" id="PTHR46293:SF14">
    <property type="match status" value="1"/>
</dbReference>
<evidence type="ECO:0000256" key="2">
    <source>
        <dbReference type="ARBA" id="ARBA00022771"/>
    </source>
</evidence>
<dbReference type="EMBL" id="HBIS01008312">
    <property type="protein sequence ID" value="CAE0613198.1"/>
    <property type="molecule type" value="Transcribed_RNA"/>
</dbReference>
<dbReference type="PANTHER" id="PTHR46293">
    <property type="entry name" value="E3 UBIQUITIN PROTEIN LIGASE DRIP1"/>
    <property type="match status" value="1"/>
</dbReference>
<evidence type="ECO:0000313" key="7">
    <source>
        <dbReference type="EMBL" id="CAE0613198.1"/>
    </source>
</evidence>
<name>A0A7S3UFC0_9CHLO</name>
<proteinExistence type="predicted"/>
<dbReference type="AlphaFoldDB" id="A0A7S3UFC0"/>
<dbReference type="InterPro" id="IPR018957">
    <property type="entry name" value="Znf_C3HC4_RING-type"/>
</dbReference>
<gene>
    <name evidence="7" type="ORF">PSAL00342_LOCUS7097</name>
</gene>
<dbReference type="Gene3D" id="3.30.40.10">
    <property type="entry name" value="Zinc/RING finger domain, C3HC4 (zinc finger)"/>
    <property type="match status" value="1"/>
</dbReference>
<evidence type="ECO:0000256" key="4">
    <source>
        <dbReference type="PROSITE-ProRule" id="PRU00175"/>
    </source>
</evidence>
<sequence length="252" mass="28156">MTTLVDVPVRRSKAALEVCFTCPICSMLFREPHTVVECMHTFCKDCIQALVKDQCSANQCPLCREKLGYSPFKSGEIKSDVLLAEIVKKVFANDEDKAMAEKQQKMEEARRVATRMEMVQLLARKAVAPAKGRMGGSLKSQIGVSPGTGASQLSHSGRKVCVLLMPVLEGFAPFLDHPYLVVGEYTAVKTVKEYLASVLKEDVDRLVLRHFKTEEAFLDELLLCNLNTRAVENEMMYLPMLYGRVNSVTELD</sequence>
<organism evidence="7">
    <name type="scientific">Picocystis salinarum</name>
    <dbReference type="NCBI Taxonomy" id="88271"/>
    <lineage>
        <taxon>Eukaryota</taxon>
        <taxon>Viridiplantae</taxon>
        <taxon>Chlorophyta</taxon>
        <taxon>Picocystophyceae</taxon>
        <taxon>Picocystales</taxon>
        <taxon>Picocystaceae</taxon>
        <taxon>Picocystis</taxon>
    </lineage>
</organism>
<dbReference type="GO" id="GO:0004842">
    <property type="term" value="F:ubiquitin-protein transferase activity"/>
    <property type="evidence" value="ECO:0007669"/>
    <property type="project" value="InterPro"/>
</dbReference>
<keyword evidence="3" id="KW-0862">Zinc</keyword>
<dbReference type="InterPro" id="IPR013083">
    <property type="entry name" value="Znf_RING/FYVE/PHD"/>
</dbReference>
<feature type="domain" description="RING-type" evidence="6">
    <location>
        <begin position="22"/>
        <end position="64"/>
    </location>
</feature>
<keyword evidence="2 4" id="KW-0863">Zinc-finger</keyword>
<dbReference type="PROSITE" id="PS00518">
    <property type="entry name" value="ZF_RING_1"/>
    <property type="match status" value="1"/>
</dbReference>
<evidence type="ECO:0000256" key="1">
    <source>
        <dbReference type="ARBA" id="ARBA00022723"/>
    </source>
</evidence>
<keyword evidence="5" id="KW-0175">Coiled coil</keyword>
<feature type="coiled-coil region" evidence="5">
    <location>
        <begin position="92"/>
        <end position="119"/>
    </location>
</feature>
<dbReference type="GO" id="GO:0008270">
    <property type="term" value="F:zinc ion binding"/>
    <property type="evidence" value="ECO:0007669"/>
    <property type="project" value="UniProtKB-KW"/>
</dbReference>
<dbReference type="Pfam" id="PF00097">
    <property type="entry name" value="zf-C3HC4"/>
    <property type="match status" value="1"/>
</dbReference>
<dbReference type="InterPro" id="IPR017907">
    <property type="entry name" value="Znf_RING_CS"/>
</dbReference>
<keyword evidence="1" id="KW-0479">Metal-binding</keyword>
<evidence type="ECO:0000259" key="6">
    <source>
        <dbReference type="PROSITE" id="PS50089"/>
    </source>
</evidence>
<reference evidence="7" key="1">
    <citation type="submission" date="2021-01" db="EMBL/GenBank/DDBJ databases">
        <authorList>
            <person name="Corre E."/>
            <person name="Pelletier E."/>
            <person name="Niang G."/>
            <person name="Scheremetjew M."/>
            <person name="Finn R."/>
            <person name="Kale V."/>
            <person name="Holt S."/>
            <person name="Cochrane G."/>
            <person name="Meng A."/>
            <person name="Brown T."/>
            <person name="Cohen L."/>
        </authorList>
    </citation>
    <scope>NUCLEOTIDE SEQUENCE</scope>
    <source>
        <strain evidence="7">CCMP1897</strain>
    </source>
</reference>
<dbReference type="SMART" id="SM00184">
    <property type="entry name" value="RING"/>
    <property type="match status" value="1"/>
</dbReference>
<dbReference type="InterPro" id="IPR044807">
    <property type="entry name" value="DRIP1-like"/>
</dbReference>
<accession>A0A7S3UFC0</accession>
<dbReference type="PROSITE" id="PS50089">
    <property type="entry name" value="ZF_RING_2"/>
    <property type="match status" value="1"/>
</dbReference>
<dbReference type="InterPro" id="IPR001841">
    <property type="entry name" value="Znf_RING"/>
</dbReference>
<evidence type="ECO:0000256" key="5">
    <source>
        <dbReference type="SAM" id="Coils"/>
    </source>
</evidence>
<evidence type="ECO:0000256" key="3">
    <source>
        <dbReference type="ARBA" id="ARBA00022833"/>
    </source>
</evidence>
<protein>
    <recommendedName>
        <fullName evidence="6">RING-type domain-containing protein</fullName>
    </recommendedName>
</protein>
<dbReference type="SUPFAM" id="SSF57850">
    <property type="entry name" value="RING/U-box"/>
    <property type="match status" value="1"/>
</dbReference>